<keyword evidence="3 7" id="KW-0479">Metal-binding</keyword>
<dbReference type="InterPro" id="IPR016193">
    <property type="entry name" value="Cytidine_deaminase-like"/>
</dbReference>
<name>A0A1T0CKY1_9GAMM</name>
<dbReference type="STRING" id="90241.B0682_01035"/>
<dbReference type="GO" id="GO:0008270">
    <property type="term" value="F:zinc ion binding"/>
    <property type="evidence" value="ECO:0007669"/>
    <property type="project" value="UniProtKB-UniRule"/>
</dbReference>
<dbReference type="GO" id="GO:0002100">
    <property type="term" value="P:tRNA wobble adenosine to inosine editing"/>
    <property type="evidence" value="ECO:0007669"/>
    <property type="project" value="UniProtKB-UniRule"/>
</dbReference>
<dbReference type="GO" id="GO:0052717">
    <property type="term" value="F:tRNA-specific adenosine-34 deaminase activity"/>
    <property type="evidence" value="ECO:0007669"/>
    <property type="project" value="UniProtKB-UniRule"/>
</dbReference>
<dbReference type="EMBL" id="MUYT01000001">
    <property type="protein sequence ID" value="OOS22821.1"/>
    <property type="molecule type" value="Genomic_DNA"/>
</dbReference>
<evidence type="ECO:0000256" key="4">
    <source>
        <dbReference type="ARBA" id="ARBA00022801"/>
    </source>
</evidence>
<dbReference type="InterPro" id="IPR002125">
    <property type="entry name" value="CMP_dCMP_dom"/>
</dbReference>
<feature type="binding site" evidence="7">
    <location>
        <position position="110"/>
    </location>
    <ligand>
        <name>Zn(2+)</name>
        <dbReference type="ChEBI" id="CHEBI:29105"/>
        <note>catalytic</note>
    </ligand>
</feature>
<comment type="cofactor">
    <cofactor evidence="7">
        <name>Zn(2+)</name>
        <dbReference type="ChEBI" id="CHEBI:29105"/>
    </cofactor>
    <text evidence="7">Binds 1 zinc ion per subunit.</text>
</comment>
<dbReference type="AlphaFoldDB" id="A0A1T0CKY1"/>
<evidence type="ECO:0000313" key="10">
    <source>
        <dbReference type="Proteomes" id="UP000191094"/>
    </source>
</evidence>
<keyword evidence="4 7" id="KW-0378">Hydrolase</keyword>
<dbReference type="PANTHER" id="PTHR11079">
    <property type="entry name" value="CYTOSINE DEAMINASE FAMILY MEMBER"/>
    <property type="match status" value="1"/>
</dbReference>
<dbReference type="PROSITE" id="PS00903">
    <property type="entry name" value="CYT_DCMP_DEAMINASES_1"/>
    <property type="match status" value="1"/>
</dbReference>
<dbReference type="NCBIfam" id="NF008113">
    <property type="entry name" value="PRK10860.1"/>
    <property type="match status" value="1"/>
</dbReference>
<comment type="catalytic activity">
    <reaction evidence="6 7">
        <text>adenosine(34) in tRNA + H2O + H(+) = inosine(34) in tRNA + NH4(+)</text>
        <dbReference type="Rhea" id="RHEA:43168"/>
        <dbReference type="Rhea" id="RHEA-COMP:10373"/>
        <dbReference type="Rhea" id="RHEA-COMP:10374"/>
        <dbReference type="ChEBI" id="CHEBI:15377"/>
        <dbReference type="ChEBI" id="CHEBI:15378"/>
        <dbReference type="ChEBI" id="CHEBI:28938"/>
        <dbReference type="ChEBI" id="CHEBI:74411"/>
        <dbReference type="ChEBI" id="CHEBI:82852"/>
        <dbReference type="EC" id="3.5.4.33"/>
    </reaction>
</comment>
<dbReference type="Pfam" id="PF00383">
    <property type="entry name" value="dCMP_cyt_deam_1"/>
    <property type="match status" value="1"/>
</dbReference>
<evidence type="ECO:0000256" key="3">
    <source>
        <dbReference type="ARBA" id="ARBA00022723"/>
    </source>
</evidence>
<organism evidence="9 10">
    <name type="scientific">Lwoffella lincolnii</name>
    <dbReference type="NCBI Taxonomy" id="90241"/>
    <lineage>
        <taxon>Bacteria</taxon>
        <taxon>Pseudomonadati</taxon>
        <taxon>Pseudomonadota</taxon>
        <taxon>Gammaproteobacteria</taxon>
        <taxon>Moraxellales</taxon>
        <taxon>Moraxellaceae</taxon>
        <taxon>Lwoffella</taxon>
    </lineage>
</organism>
<comment type="caution">
    <text evidence="9">The sequence shown here is derived from an EMBL/GenBank/DDBJ whole genome shotgun (WGS) entry which is preliminary data.</text>
</comment>
<comment type="subunit">
    <text evidence="7">Homodimer.</text>
</comment>
<evidence type="ECO:0000256" key="1">
    <source>
        <dbReference type="ARBA" id="ARBA00010669"/>
    </source>
</evidence>
<dbReference type="InterPro" id="IPR028883">
    <property type="entry name" value="tRNA_aden_deaminase"/>
</dbReference>
<feature type="binding site" evidence="7">
    <location>
        <position position="113"/>
    </location>
    <ligand>
        <name>Zn(2+)</name>
        <dbReference type="ChEBI" id="CHEBI:29105"/>
        <note>catalytic</note>
    </ligand>
</feature>
<feature type="binding site" evidence="7">
    <location>
        <position position="79"/>
    </location>
    <ligand>
        <name>Zn(2+)</name>
        <dbReference type="ChEBI" id="CHEBI:29105"/>
        <note>catalytic</note>
    </ligand>
</feature>
<dbReference type="Gene3D" id="3.40.140.10">
    <property type="entry name" value="Cytidine Deaminase, domain 2"/>
    <property type="match status" value="1"/>
</dbReference>
<evidence type="ECO:0000256" key="2">
    <source>
        <dbReference type="ARBA" id="ARBA00022694"/>
    </source>
</evidence>
<dbReference type="OrthoDB" id="9802676at2"/>
<dbReference type="CDD" id="cd01285">
    <property type="entry name" value="nucleoside_deaminase"/>
    <property type="match status" value="1"/>
</dbReference>
<dbReference type="HAMAP" id="MF_00972">
    <property type="entry name" value="tRNA_aden_deaminase"/>
    <property type="match status" value="1"/>
</dbReference>
<evidence type="ECO:0000313" key="9">
    <source>
        <dbReference type="EMBL" id="OOS22821.1"/>
    </source>
</evidence>
<comment type="function">
    <text evidence="7">Catalyzes the deamination of adenosine to inosine at the wobble position 34 of tRNA(Arg2).</text>
</comment>
<sequence length="176" mass="19851">MNSNHLYWHQQDDNHHALALNAQKWWLPIDYQFMTLAIQQAELAANHAEVPVGAVLVRQGKVLASGHNCPIGCADPTAHAEIVALRQACRFINNYRLPPGTTLYVTLEPCTMCVGALIHARLSRLVFATFEPRSGMLGSQLNLAQLTCYNHRISVQNGLMQSQSRDLLKHFFHKRR</sequence>
<evidence type="ECO:0000256" key="5">
    <source>
        <dbReference type="ARBA" id="ARBA00022833"/>
    </source>
</evidence>
<dbReference type="EC" id="3.5.4.33" evidence="7"/>
<dbReference type="PANTHER" id="PTHR11079:SF179">
    <property type="entry name" value="TRNA(ADENINE(34)) DEAMINASE, CHLOROPLASTIC"/>
    <property type="match status" value="1"/>
</dbReference>
<dbReference type="SUPFAM" id="SSF53927">
    <property type="entry name" value="Cytidine deaminase-like"/>
    <property type="match status" value="1"/>
</dbReference>
<evidence type="ECO:0000256" key="7">
    <source>
        <dbReference type="HAMAP-Rule" id="MF_00972"/>
    </source>
</evidence>
<feature type="active site" description="Proton donor" evidence="7">
    <location>
        <position position="81"/>
    </location>
</feature>
<keyword evidence="10" id="KW-1185">Reference proteome</keyword>
<keyword evidence="2 7" id="KW-0819">tRNA processing</keyword>
<evidence type="ECO:0000259" key="8">
    <source>
        <dbReference type="PROSITE" id="PS51747"/>
    </source>
</evidence>
<dbReference type="PROSITE" id="PS51747">
    <property type="entry name" value="CYT_DCMP_DEAMINASES_2"/>
    <property type="match status" value="1"/>
</dbReference>
<reference evidence="9 10" key="1">
    <citation type="submission" date="2017-02" db="EMBL/GenBank/DDBJ databases">
        <title>Draft genome sequence of Moraxella lincolnii CCUG 9405T type strain.</title>
        <authorList>
            <person name="Salva-Serra F."/>
            <person name="Engstrom-Jakobsson H."/>
            <person name="Thorell K."/>
            <person name="Jaen-Luchoro D."/>
            <person name="Gonzales-Siles L."/>
            <person name="Karlsson R."/>
            <person name="Yazdan S."/>
            <person name="Boulund F."/>
            <person name="Johnning A."/>
            <person name="Engstrand L."/>
            <person name="Kristiansson E."/>
            <person name="Moore E."/>
        </authorList>
    </citation>
    <scope>NUCLEOTIDE SEQUENCE [LARGE SCALE GENOMIC DNA]</scope>
    <source>
        <strain evidence="9 10">CCUG 9405</strain>
    </source>
</reference>
<dbReference type="RefSeq" id="WP_078306239.1">
    <property type="nucleotide sequence ID" value="NZ_CP147511.1"/>
</dbReference>
<protein>
    <recommendedName>
        <fullName evidence="7">tRNA-specific adenosine deaminase</fullName>
        <ecNumber evidence="7">3.5.4.33</ecNumber>
    </recommendedName>
</protein>
<feature type="domain" description="CMP/dCMP-type deaminase" evidence="8">
    <location>
        <begin position="28"/>
        <end position="140"/>
    </location>
</feature>
<evidence type="ECO:0000256" key="6">
    <source>
        <dbReference type="ARBA" id="ARBA00048045"/>
    </source>
</evidence>
<keyword evidence="5 7" id="KW-0862">Zinc</keyword>
<dbReference type="Proteomes" id="UP000191094">
    <property type="component" value="Unassembled WGS sequence"/>
</dbReference>
<comment type="similarity">
    <text evidence="1">Belongs to the cytidine and deoxycytidylate deaminase family. ADAT2 subfamily.</text>
</comment>
<accession>A0A1T0CKY1</accession>
<dbReference type="InterPro" id="IPR016192">
    <property type="entry name" value="APOBEC/CMP_deaminase_Zn-bd"/>
</dbReference>
<proteinExistence type="inferred from homology"/>
<gene>
    <name evidence="7" type="primary">tadA</name>
    <name evidence="9" type="ORF">B0682_01035</name>
</gene>